<reference evidence="1 2" key="1">
    <citation type="submission" date="2018-06" db="EMBL/GenBank/DDBJ databases">
        <authorList>
            <consortium name="Pathogen Informatics"/>
            <person name="Doyle S."/>
        </authorList>
    </citation>
    <scope>NUCLEOTIDE SEQUENCE [LARGE SCALE GENOMIC DNA]</scope>
    <source>
        <strain evidence="1 2">NCTC7915</strain>
    </source>
</reference>
<dbReference type="EMBL" id="UFYA01000001">
    <property type="protein sequence ID" value="STD14624.1"/>
    <property type="molecule type" value="Genomic_DNA"/>
</dbReference>
<accession>A0AA46BPY1</accession>
<organism evidence="1 2">
    <name type="scientific">Dermatophilus congolensis</name>
    <dbReference type="NCBI Taxonomy" id="1863"/>
    <lineage>
        <taxon>Bacteria</taxon>
        <taxon>Bacillati</taxon>
        <taxon>Actinomycetota</taxon>
        <taxon>Actinomycetes</taxon>
        <taxon>Micrococcales</taxon>
        <taxon>Dermatophilaceae</taxon>
        <taxon>Dermatophilus</taxon>
    </lineage>
</organism>
<dbReference type="AlphaFoldDB" id="A0AA46BPY1"/>
<dbReference type="Proteomes" id="UP000254118">
    <property type="component" value="Unassembled WGS sequence"/>
</dbReference>
<protein>
    <submittedName>
        <fullName evidence="1">Uncharacterized protein</fullName>
    </submittedName>
</protein>
<proteinExistence type="predicted"/>
<evidence type="ECO:0000313" key="2">
    <source>
        <dbReference type="Proteomes" id="UP000254118"/>
    </source>
</evidence>
<evidence type="ECO:0000313" key="1">
    <source>
        <dbReference type="EMBL" id="STD14624.1"/>
    </source>
</evidence>
<gene>
    <name evidence="1" type="ORF">NCTC7915_02134</name>
</gene>
<name>A0AA46BPY1_9MICO</name>
<comment type="caution">
    <text evidence="1">The sequence shown here is derived from an EMBL/GenBank/DDBJ whole genome shotgun (WGS) entry which is preliminary data.</text>
</comment>
<sequence length="146" mass="15307">MDGGVVNGEEAQGGVSGVGDDESVVEQVSWGGVVELSVSSSWSKCLVTVSFPVGVMVVKVSVVVASRRAGVSSLPDKAWPVAVLVAPSRSISRWVTVWAGVVQVMLAPGARVVVASWHQAWSRPSMGSVMVRLRRVPAPSLVRVMV</sequence>